<protein>
    <recommendedName>
        <fullName evidence="4">Mobilization protein</fullName>
    </recommendedName>
</protein>
<evidence type="ECO:0008006" key="4">
    <source>
        <dbReference type="Google" id="ProtNLM"/>
    </source>
</evidence>
<feature type="non-terminal residue" evidence="2">
    <location>
        <position position="1"/>
    </location>
</feature>
<dbReference type="RefSeq" id="WP_205460229.1">
    <property type="nucleotide sequence ID" value="NZ_JAFHKK010000057.1"/>
</dbReference>
<accession>A0ABS2WVG2</accession>
<keyword evidence="3" id="KW-1185">Reference proteome</keyword>
<organism evidence="2 3">
    <name type="scientific">Sulfurospirillum tamanense</name>
    <dbReference type="NCBI Taxonomy" id="2813362"/>
    <lineage>
        <taxon>Bacteria</taxon>
        <taxon>Pseudomonadati</taxon>
        <taxon>Campylobacterota</taxon>
        <taxon>Epsilonproteobacteria</taxon>
        <taxon>Campylobacterales</taxon>
        <taxon>Sulfurospirillaceae</taxon>
        <taxon>Sulfurospirillum</taxon>
    </lineage>
</organism>
<feature type="region of interest" description="Disordered" evidence="1">
    <location>
        <begin position="82"/>
        <end position="104"/>
    </location>
</feature>
<feature type="compositionally biased region" description="Basic and acidic residues" evidence="1">
    <location>
        <begin position="82"/>
        <end position="92"/>
    </location>
</feature>
<sequence length="104" mass="12649">QKELERIDRQSAQVQKEYGEKKRALWEKYDKEERKLIDQYEPKLKELREKRRVVERSALEAQGKEIPDRLMSAEENREWIENRARESERKSNQSDSLGSRLKLF</sequence>
<gene>
    <name evidence="2" type="ORF">JWV37_12580</name>
</gene>
<reference evidence="2 3" key="3">
    <citation type="submission" date="2021-02" db="EMBL/GenBank/DDBJ databases">
        <authorList>
            <person name="Merkel A.Y."/>
        </authorList>
    </citation>
    <scope>NUCLEOTIDE SEQUENCE [LARGE SCALE GENOMIC DNA]</scope>
    <source>
        <strain evidence="2 3">T05b</strain>
    </source>
</reference>
<evidence type="ECO:0000313" key="2">
    <source>
        <dbReference type="EMBL" id="MBN2965615.1"/>
    </source>
</evidence>
<comment type="caution">
    <text evidence="2">The sequence shown here is derived from an EMBL/GenBank/DDBJ whole genome shotgun (WGS) entry which is preliminary data.</text>
</comment>
<evidence type="ECO:0000256" key="1">
    <source>
        <dbReference type="SAM" id="MobiDB-lite"/>
    </source>
</evidence>
<reference evidence="2 3" key="2">
    <citation type="submission" date="2021-02" db="EMBL/GenBank/DDBJ databases">
        <title>Sulfurospirillum tamanensis sp. nov.</title>
        <authorList>
            <person name="Frolova A."/>
            <person name="Merkel A."/>
            <person name="Slobodkin A."/>
        </authorList>
    </citation>
    <scope>NUCLEOTIDE SEQUENCE [LARGE SCALE GENOMIC DNA]</scope>
    <source>
        <strain evidence="2 3">T05b</strain>
    </source>
</reference>
<reference evidence="3" key="1">
    <citation type="submission" date="2021-02" db="EMBL/GenBank/DDBJ databases">
        <title>Sulfurospirillum tamanensis sp. nov.</title>
        <authorList>
            <person name="Merkel A.Y."/>
        </authorList>
    </citation>
    <scope>NUCLEOTIDE SEQUENCE [LARGE SCALE GENOMIC DNA]</scope>
    <source>
        <strain evidence="3">T05b</strain>
    </source>
</reference>
<dbReference type="Proteomes" id="UP000703590">
    <property type="component" value="Unassembled WGS sequence"/>
</dbReference>
<name>A0ABS2WVG2_9BACT</name>
<proteinExistence type="predicted"/>
<dbReference type="EMBL" id="JAFHKK010000057">
    <property type="protein sequence ID" value="MBN2965615.1"/>
    <property type="molecule type" value="Genomic_DNA"/>
</dbReference>
<evidence type="ECO:0000313" key="3">
    <source>
        <dbReference type="Proteomes" id="UP000703590"/>
    </source>
</evidence>